<dbReference type="RefSeq" id="WP_002765810.1">
    <property type="nucleotide sequence ID" value="NZ_HE972945.1"/>
</dbReference>
<dbReference type="HOGENOM" id="CLU_067449_2_1_3"/>
<reference evidence="2 3" key="1">
    <citation type="submission" date="2012-04" db="EMBL/GenBank/DDBJ databases">
        <authorList>
            <person name="Genoscope - CEA"/>
        </authorList>
    </citation>
    <scope>NUCLEOTIDE SEQUENCE [LARGE SCALE GENOMIC DNA]</scope>
    <source>
        <strain evidence="2 3">9443</strain>
    </source>
</reference>
<dbReference type="Pfam" id="PF05419">
    <property type="entry name" value="GUN4"/>
    <property type="match status" value="1"/>
</dbReference>
<name>I4FYN8_MICAE</name>
<dbReference type="InterPro" id="IPR037215">
    <property type="entry name" value="GUN4-like_sf"/>
</dbReference>
<dbReference type="CDD" id="cd16383">
    <property type="entry name" value="GUN4"/>
    <property type="match status" value="1"/>
</dbReference>
<organism evidence="2 3">
    <name type="scientific">Microcystis aeruginosa PCC 9443</name>
    <dbReference type="NCBI Taxonomy" id="1160281"/>
    <lineage>
        <taxon>Bacteria</taxon>
        <taxon>Bacillati</taxon>
        <taxon>Cyanobacteriota</taxon>
        <taxon>Cyanophyceae</taxon>
        <taxon>Oscillatoriophycideae</taxon>
        <taxon>Chroococcales</taxon>
        <taxon>Microcystaceae</taxon>
        <taxon>Microcystis</taxon>
    </lineage>
</organism>
<evidence type="ECO:0000313" key="2">
    <source>
        <dbReference type="EMBL" id="CCI00799.1"/>
    </source>
</evidence>
<evidence type="ECO:0000259" key="1">
    <source>
        <dbReference type="Pfam" id="PF05419"/>
    </source>
</evidence>
<dbReference type="InterPro" id="IPR008629">
    <property type="entry name" value="GUN4-like"/>
</dbReference>
<dbReference type="PANTHER" id="PTHR34800:SF1">
    <property type="entry name" value="TETRAPYRROLE-BINDING PROTEIN, CHLOROPLASTIC"/>
    <property type="match status" value="1"/>
</dbReference>
<dbReference type="PANTHER" id="PTHR34800">
    <property type="entry name" value="TETRAPYRROLE-BINDING PROTEIN, CHLOROPLASTIC"/>
    <property type="match status" value="1"/>
</dbReference>
<proteinExistence type="predicted"/>
<dbReference type="AlphaFoldDB" id="I4FYN8"/>
<dbReference type="Proteomes" id="UP000003480">
    <property type="component" value="Unassembled WGS sequence"/>
</dbReference>
<dbReference type="Gene3D" id="1.25.40.620">
    <property type="match status" value="1"/>
</dbReference>
<comment type="caution">
    <text evidence="2">The sequence shown here is derived from an EMBL/GenBank/DDBJ whole genome shotgun (WGS) entry which is preliminary data.</text>
</comment>
<feature type="domain" description="GUN4-like" evidence="1">
    <location>
        <begin position="61"/>
        <end position="185"/>
    </location>
</feature>
<sequence length="220" mass="24876">MYASLANTVPQFIQALLGFKQQSANDLAYKCLQRLKTANRRIAPSLEQAITDLQKAVENPLFTPLETYLKNGQWREADEETARLMLLIAKREDEGWLDEESINNFPCEELRTIDKLWVDNSGGKFGFSVQKKVWLDCGGVPGEYDYDVYKKFADEVGWHRGGLSLINIDELTFSLEGSQHAYLPKPTKTSLGMAARREAGETIFVSFLAQRLVTCNISQT</sequence>
<dbReference type="EMBL" id="CAIJ01000030">
    <property type="protein sequence ID" value="CCI00799.1"/>
    <property type="molecule type" value="Genomic_DNA"/>
</dbReference>
<evidence type="ECO:0000313" key="3">
    <source>
        <dbReference type="Proteomes" id="UP000003480"/>
    </source>
</evidence>
<protein>
    <recommendedName>
        <fullName evidence="1">GUN4-like domain-containing protein</fullName>
    </recommendedName>
</protein>
<dbReference type="GO" id="GO:0046906">
    <property type="term" value="F:tetrapyrrole binding"/>
    <property type="evidence" value="ECO:0007669"/>
    <property type="project" value="TreeGrafter"/>
</dbReference>
<accession>I4FYN8</accession>
<gene>
    <name evidence="2" type="ORF">MICAC_1250001</name>
</gene>
<dbReference type="Gene3D" id="1.10.10.1770">
    <property type="entry name" value="Gun4-like"/>
    <property type="match status" value="1"/>
</dbReference>
<dbReference type="SUPFAM" id="SSF140869">
    <property type="entry name" value="GUN4-like"/>
    <property type="match status" value="1"/>
</dbReference>